<dbReference type="SMART" id="SM00220">
    <property type="entry name" value="S_TKc"/>
    <property type="match status" value="1"/>
</dbReference>
<evidence type="ECO:0000256" key="4">
    <source>
        <dbReference type="ARBA" id="ARBA00022679"/>
    </source>
</evidence>
<feature type="transmembrane region" description="Helical" evidence="17">
    <location>
        <begin position="592"/>
        <end position="610"/>
    </location>
</feature>
<evidence type="ECO:0000256" key="2">
    <source>
        <dbReference type="ARBA" id="ARBA00012513"/>
    </source>
</evidence>
<evidence type="ECO:0000256" key="11">
    <source>
        <dbReference type="ARBA" id="ARBA00023136"/>
    </source>
</evidence>
<evidence type="ECO:0000256" key="10">
    <source>
        <dbReference type="ARBA" id="ARBA00022989"/>
    </source>
</evidence>
<keyword evidence="8 20" id="KW-0418">Kinase</keyword>
<keyword evidence="12 20" id="KW-0675">Receptor</keyword>
<gene>
    <name evidence="20" type="ORF">L484_024213</name>
</gene>
<keyword evidence="3" id="KW-0723">Serine/threonine-protein kinase</keyword>
<evidence type="ECO:0000256" key="14">
    <source>
        <dbReference type="ARBA" id="ARBA00047899"/>
    </source>
</evidence>
<keyword evidence="11 17" id="KW-0472">Membrane</keyword>
<dbReference type="GO" id="GO:0005524">
    <property type="term" value="F:ATP binding"/>
    <property type="evidence" value="ECO:0007669"/>
    <property type="project" value="UniProtKB-UniRule"/>
</dbReference>
<comment type="catalytic activity">
    <reaction evidence="15">
        <text>L-seryl-[protein] + ATP = O-phospho-L-seryl-[protein] + ADP + H(+)</text>
        <dbReference type="Rhea" id="RHEA:17989"/>
        <dbReference type="Rhea" id="RHEA-COMP:9863"/>
        <dbReference type="Rhea" id="RHEA-COMP:11604"/>
        <dbReference type="ChEBI" id="CHEBI:15378"/>
        <dbReference type="ChEBI" id="CHEBI:29999"/>
        <dbReference type="ChEBI" id="CHEBI:30616"/>
        <dbReference type="ChEBI" id="CHEBI:83421"/>
        <dbReference type="ChEBI" id="CHEBI:456216"/>
        <dbReference type="EC" id="2.7.11.1"/>
    </reaction>
</comment>
<keyword evidence="5 17" id="KW-0812">Transmembrane</keyword>
<dbReference type="InterPro" id="IPR043891">
    <property type="entry name" value="SPARK"/>
</dbReference>
<dbReference type="PANTHER" id="PTHR47989">
    <property type="entry name" value="OS01G0750732 PROTEIN"/>
    <property type="match status" value="1"/>
</dbReference>
<feature type="domain" description="Protein kinase" evidence="19">
    <location>
        <begin position="325"/>
        <end position="638"/>
    </location>
</feature>
<dbReference type="eggNOG" id="KOG1187">
    <property type="taxonomic scope" value="Eukaryota"/>
</dbReference>
<reference evidence="21" key="1">
    <citation type="submission" date="2013-01" db="EMBL/GenBank/DDBJ databases">
        <title>Draft Genome Sequence of a Mulberry Tree, Morus notabilis C.K. Schneid.</title>
        <authorList>
            <person name="He N."/>
            <person name="Zhao S."/>
        </authorList>
    </citation>
    <scope>NUCLEOTIDE SEQUENCE</scope>
</reference>
<evidence type="ECO:0000256" key="9">
    <source>
        <dbReference type="ARBA" id="ARBA00022840"/>
    </source>
</evidence>
<dbReference type="InterPro" id="IPR000719">
    <property type="entry name" value="Prot_kinase_dom"/>
</dbReference>
<dbReference type="Pfam" id="PF00069">
    <property type="entry name" value="Pkinase"/>
    <property type="match status" value="1"/>
</dbReference>
<feature type="signal peptide" evidence="18">
    <location>
        <begin position="1"/>
        <end position="22"/>
    </location>
</feature>
<evidence type="ECO:0000256" key="5">
    <source>
        <dbReference type="ARBA" id="ARBA00022692"/>
    </source>
</evidence>
<accession>W9RXT8</accession>
<sequence length="663" mass="73233">MDLLLSLLRLSLLSPLFLSSAAAPSPTNATNGSTCPTELNYVSRIAWNKTTCRNYQPPKTKTSTFDYTEIPCCQTLLSLFGIALAQHLKETSQFNLPNTPTSISCMNDFQSTLTSLSLSKSLSFSNDVVFYCFEPQQFVMSNNTCARIETTQDWVRQLGETTVLDSACRSDLTIGTNCDSCVAAGTKVRAELTSIDGNSSHSRDCWYYTILYAAGIVNEFGPESNSAVSCIFGLTLDSHVGSTSKINAPLVFGLTGAGMAVFVMFSLLGLYLWYDRRWRGKRRGGGGFGMEGELEQQQGTRPRVRPNTGSIWFKIEELEKATANFSQKNFIGRGGFGIVYKGVLADGSVVAVKRIVELDFEGDGEFCNEVEIISNLKHRNLVPLRGCCVVDGDENYERESQRYLVYDYMPNGNLDDHLFPPSDGRSGVERQRLTWPQRKSVILDVAKGLAYLHYGVKPAIYHRDIKATNILLDADMRARVADFGLAKQSKEGQSHLTTRVAGTHGYLAPEYALYGQLTEKSDVYSFGVVVLEIMCGRKALNLSSSESPRVFLLTDWAWSLVKAGRLEEALDSSLLKDGDSVNSNPRSIMERFVMVGILCAHVMVALRPTILEALKMMEGDIEVPPIPDRPMPLGHPSFYSDFSTFSISPALSGPQLHTGDMLR</sequence>
<evidence type="ECO:0000256" key="15">
    <source>
        <dbReference type="ARBA" id="ARBA00048679"/>
    </source>
</evidence>
<dbReference type="FunFam" id="1.10.510.10:FF:000287">
    <property type="entry name" value="probable LRR receptor-like serine/threonine-protein kinase RKF3"/>
    <property type="match status" value="1"/>
</dbReference>
<evidence type="ECO:0000313" key="20">
    <source>
        <dbReference type="EMBL" id="EXB97350.1"/>
    </source>
</evidence>
<dbReference type="OrthoDB" id="122279at2759"/>
<dbReference type="InterPro" id="IPR011009">
    <property type="entry name" value="Kinase-like_dom_sf"/>
</dbReference>
<evidence type="ECO:0000256" key="16">
    <source>
        <dbReference type="PROSITE-ProRule" id="PRU10141"/>
    </source>
</evidence>
<comment type="subcellular location">
    <subcellularLocation>
        <location evidence="1">Membrane</location>
        <topology evidence="1">Single-pass type I membrane protein</topology>
    </subcellularLocation>
</comment>
<evidence type="ECO:0000256" key="8">
    <source>
        <dbReference type="ARBA" id="ARBA00022777"/>
    </source>
</evidence>
<dbReference type="GO" id="GO:0016020">
    <property type="term" value="C:membrane"/>
    <property type="evidence" value="ECO:0007669"/>
    <property type="project" value="UniProtKB-SubCell"/>
</dbReference>
<evidence type="ECO:0000256" key="17">
    <source>
        <dbReference type="SAM" id="Phobius"/>
    </source>
</evidence>
<dbReference type="InterPro" id="IPR017441">
    <property type="entry name" value="Protein_kinase_ATP_BS"/>
</dbReference>
<dbReference type="SUPFAM" id="SSF56112">
    <property type="entry name" value="Protein kinase-like (PK-like)"/>
    <property type="match status" value="1"/>
</dbReference>
<dbReference type="Pfam" id="PF19160">
    <property type="entry name" value="SPARK"/>
    <property type="match status" value="1"/>
</dbReference>
<keyword evidence="7 16" id="KW-0547">Nucleotide-binding</keyword>
<dbReference type="AlphaFoldDB" id="W9RXT8"/>
<evidence type="ECO:0000256" key="7">
    <source>
        <dbReference type="ARBA" id="ARBA00022741"/>
    </source>
</evidence>
<feature type="binding site" evidence="16">
    <location>
        <position position="353"/>
    </location>
    <ligand>
        <name>ATP</name>
        <dbReference type="ChEBI" id="CHEBI:30616"/>
    </ligand>
</feature>
<feature type="transmembrane region" description="Helical" evidence="17">
    <location>
        <begin position="250"/>
        <end position="274"/>
    </location>
</feature>
<evidence type="ECO:0000259" key="19">
    <source>
        <dbReference type="PROSITE" id="PS50011"/>
    </source>
</evidence>
<comment type="catalytic activity">
    <reaction evidence="14">
        <text>L-threonyl-[protein] + ATP = O-phospho-L-threonyl-[protein] + ADP + H(+)</text>
        <dbReference type="Rhea" id="RHEA:46608"/>
        <dbReference type="Rhea" id="RHEA-COMP:11060"/>
        <dbReference type="Rhea" id="RHEA-COMP:11605"/>
        <dbReference type="ChEBI" id="CHEBI:15378"/>
        <dbReference type="ChEBI" id="CHEBI:30013"/>
        <dbReference type="ChEBI" id="CHEBI:30616"/>
        <dbReference type="ChEBI" id="CHEBI:61977"/>
        <dbReference type="ChEBI" id="CHEBI:456216"/>
        <dbReference type="EC" id="2.7.11.1"/>
    </reaction>
</comment>
<dbReference type="FunFam" id="3.30.200.20:FF:000492">
    <property type="entry name" value="probable receptor-like protein kinase At1g11050"/>
    <property type="match status" value="1"/>
</dbReference>
<keyword evidence="4" id="KW-0808">Transferase</keyword>
<dbReference type="GO" id="GO:0004674">
    <property type="term" value="F:protein serine/threonine kinase activity"/>
    <property type="evidence" value="ECO:0007669"/>
    <property type="project" value="UniProtKB-KW"/>
</dbReference>
<evidence type="ECO:0000256" key="6">
    <source>
        <dbReference type="ARBA" id="ARBA00022729"/>
    </source>
</evidence>
<evidence type="ECO:0000256" key="12">
    <source>
        <dbReference type="ARBA" id="ARBA00023170"/>
    </source>
</evidence>
<proteinExistence type="predicted"/>
<evidence type="ECO:0000313" key="21">
    <source>
        <dbReference type="Proteomes" id="UP000030645"/>
    </source>
</evidence>
<dbReference type="PROSITE" id="PS00108">
    <property type="entry name" value="PROTEIN_KINASE_ST"/>
    <property type="match status" value="1"/>
</dbReference>
<keyword evidence="6 18" id="KW-0732">Signal</keyword>
<protein>
    <recommendedName>
        <fullName evidence="2">non-specific serine/threonine protein kinase</fullName>
        <ecNumber evidence="2">2.7.11.1</ecNumber>
    </recommendedName>
</protein>
<dbReference type="EMBL" id="KE345262">
    <property type="protein sequence ID" value="EXB97350.1"/>
    <property type="molecule type" value="Genomic_DNA"/>
</dbReference>
<keyword evidence="10 17" id="KW-1133">Transmembrane helix</keyword>
<dbReference type="CDD" id="cd14066">
    <property type="entry name" value="STKc_IRAK"/>
    <property type="match status" value="1"/>
</dbReference>
<dbReference type="Gene3D" id="1.10.510.10">
    <property type="entry name" value="Transferase(Phosphotransferase) domain 1"/>
    <property type="match status" value="1"/>
</dbReference>
<evidence type="ECO:0000256" key="13">
    <source>
        <dbReference type="ARBA" id="ARBA00023180"/>
    </source>
</evidence>
<organism evidence="20 21">
    <name type="scientific">Morus notabilis</name>
    <dbReference type="NCBI Taxonomy" id="981085"/>
    <lineage>
        <taxon>Eukaryota</taxon>
        <taxon>Viridiplantae</taxon>
        <taxon>Streptophyta</taxon>
        <taxon>Embryophyta</taxon>
        <taxon>Tracheophyta</taxon>
        <taxon>Spermatophyta</taxon>
        <taxon>Magnoliopsida</taxon>
        <taxon>eudicotyledons</taxon>
        <taxon>Gunneridae</taxon>
        <taxon>Pentapetalae</taxon>
        <taxon>rosids</taxon>
        <taxon>fabids</taxon>
        <taxon>Rosales</taxon>
        <taxon>Moraceae</taxon>
        <taxon>Moreae</taxon>
        <taxon>Morus</taxon>
    </lineage>
</organism>
<dbReference type="KEGG" id="mnt:21406959"/>
<dbReference type="EC" id="2.7.11.1" evidence="2"/>
<dbReference type="Proteomes" id="UP000030645">
    <property type="component" value="Unassembled WGS sequence"/>
</dbReference>
<name>W9RXT8_9ROSA</name>
<evidence type="ECO:0000256" key="1">
    <source>
        <dbReference type="ARBA" id="ARBA00004479"/>
    </source>
</evidence>
<dbReference type="InterPro" id="IPR008271">
    <property type="entry name" value="Ser/Thr_kinase_AS"/>
</dbReference>
<dbReference type="PANTHER" id="PTHR47989:SF58">
    <property type="entry name" value="PROTEIN KINASE DOMAIN-CONTAINING PROTEIN"/>
    <property type="match status" value="1"/>
</dbReference>
<keyword evidence="9 16" id="KW-0067">ATP-binding</keyword>
<evidence type="ECO:0000256" key="3">
    <source>
        <dbReference type="ARBA" id="ARBA00022527"/>
    </source>
</evidence>
<evidence type="ECO:0000256" key="18">
    <source>
        <dbReference type="SAM" id="SignalP"/>
    </source>
</evidence>
<dbReference type="PROSITE" id="PS00107">
    <property type="entry name" value="PROTEIN_KINASE_ATP"/>
    <property type="match status" value="1"/>
</dbReference>
<dbReference type="Gene3D" id="3.30.200.20">
    <property type="entry name" value="Phosphorylase Kinase, domain 1"/>
    <property type="match status" value="1"/>
</dbReference>
<dbReference type="PROSITE" id="PS50011">
    <property type="entry name" value="PROTEIN_KINASE_DOM"/>
    <property type="match status" value="1"/>
</dbReference>
<dbReference type="STRING" id="981085.W9RXT8"/>
<keyword evidence="13" id="KW-0325">Glycoprotein</keyword>
<keyword evidence="21" id="KW-1185">Reference proteome</keyword>
<feature type="chain" id="PRO_5004928957" description="non-specific serine/threonine protein kinase" evidence="18">
    <location>
        <begin position="23"/>
        <end position="663"/>
    </location>
</feature>